<dbReference type="PANTHER" id="PTHR33938:SF15">
    <property type="entry name" value="FERULOYL ESTERASE B-RELATED"/>
    <property type="match status" value="1"/>
</dbReference>
<keyword evidence="8" id="KW-1015">Disulfide bond</keyword>
<dbReference type="EMBL" id="ADBL01001139">
    <property type="status" value="NOT_ANNOTATED_CDS"/>
    <property type="molecule type" value="Genomic_DNA"/>
</dbReference>
<evidence type="ECO:0000256" key="10">
    <source>
        <dbReference type="RuleBase" id="RU361238"/>
    </source>
</evidence>
<dbReference type="SUPFAM" id="SSF53474">
    <property type="entry name" value="alpha/beta-Hydrolases"/>
    <property type="match status" value="1"/>
</dbReference>
<keyword evidence="4" id="KW-0479">Metal-binding</keyword>
<dbReference type="STRING" id="644358.A0A0C4DXY0"/>
<dbReference type="Gene3D" id="3.40.50.1820">
    <property type="entry name" value="alpha/beta hydrolase"/>
    <property type="match status" value="1"/>
</dbReference>
<evidence type="ECO:0000313" key="11">
    <source>
        <dbReference type="EMBL" id="KLU85867.1"/>
    </source>
</evidence>
<evidence type="ECO:0000256" key="1">
    <source>
        <dbReference type="ARBA" id="ARBA00006249"/>
    </source>
</evidence>
<keyword evidence="3" id="KW-0858">Xylan degradation</keyword>
<reference evidence="12" key="5">
    <citation type="submission" date="2015-06" db="UniProtKB">
        <authorList>
            <consortium name="EnsemblFungi"/>
        </authorList>
    </citation>
    <scope>IDENTIFICATION</scope>
    <source>
        <strain evidence="12">ATCC 64411</strain>
    </source>
</reference>
<keyword evidence="2" id="KW-0719">Serine esterase</keyword>
<evidence type="ECO:0000313" key="12">
    <source>
        <dbReference type="EnsemblFungi" id="MAPG_04887T0"/>
    </source>
</evidence>
<evidence type="ECO:0000256" key="7">
    <source>
        <dbReference type="ARBA" id="ARBA00022837"/>
    </source>
</evidence>
<reference evidence="11" key="3">
    <citation type="submission" date="2011-03" db="EMBL/GenBank/DDBJ databases">
        <title>Annotation of Magnaporthe poae ATCC 64411.</title>
        <authorList>
            <person name="Ma L.-J."/>
            <person name="Dead R."/>
            <person name="Young S.K."/>
            <person name="Zeng Q."/>
            <person name="Gargeya S."/>
            <person name="Fitzgerald M."/>
            <person name="Haas B."/>
            <person name="Abouelleil A."/>
            <person name="Alvarado L."/>
            <person name="Arachchi H.M."/>
            <person name="Berlin A."/>
            <person name="Brown A."/>
            <person name="Chapman S.B."/>
            <person name="Chen Z."/>
            <person name="Dunbar C."/>
            <person name="Freedman E."/>
            <person name="Gearin G."/>
            <person name="Gellesch M."/>
            <person name="Goldberg J."/>
            <person name="Griggs A."/>
            <person name="Gujja S."/>
            <person name="Heiman D."/>
            <person name="Howarth C."/>
            <person name="Larson L."/>
            <person name="Lui A."/>
            <person name="MacDonald P.J.P."/>
            <person name="Mehta T."/>
            <person name="Montmayeur A."/>
            <person name="Murphy C."/>
            <person name="Neiman D."/>
            <person name="Pearson M."/>
            <person name="Priest M."/>
            <person name="Roberts A."/>
            <person name="Saif S."/>
            <person name="Shea T."/>
            <person name="Shenoy N."/>
            <person name="Sisk P."/>
            <person name="Stolte C."/>
            <person name="Sykes S."/>
            <person name="Yandava C."/>
            <person name="Wortman J."/>
            <person name="Nusbaum C."/>
            <person name="Birren B."/>
        </authorList>
    </citation>
    <scope>NUCLEOTIDE SEQUENCE</scope>
    <source>
        <strain evidence="11">ATCC 64411</strain>
    </source>
</reference>
<dbReference type="InterPro" id="IPR029058">
    <property type="entry name" value="AB_hydrolase_fold"/>
</dbReference>
<keyword evidence="5 10" id="KW-0732">Signal</keyword>
<dbReference type="eggNOG" id="ENOG502SHYE">
    <property type="taxonomic scope" value="Eukaryota"/>
</dbReference>
<comment type="catalytic activity">
    <reaction evidence="9">
        <text>feruloyl-polysaccharide + H2O = ferulate + polysaccharide.</text>
        <dbReference type="EC" id="3.1.1.73"/>
    </reaction>
</comment>
<reference evidence="13" key="1">
    <citation type="submission" date="2010-05" db="EMBL/GenBank/DDBJ databases">
        <title>The genome sequence of Magnaporthe poae strain ATCC 64411.</title>
        <authorList>
            <person name="Ma L.-J."/>
            <person name="Dead R."/>
            <person name="Young S."/>
            <person name="Zeng Q."/>
            <person name="Koehrsen M."/>
            <person name="Alvarado L."/>
            <person name="Berlin A."/>
            <person name="Chapman S.B."/>
            <person name="Chen Z."/>
            <person name="Freedman E."/>
            <person name="Gellesch M."/>
            <person name="Goldberg J."/>
            <person name="Griggs A."/>
            <person name="Gujja S."/>
            <person name="Heilman E.R."/>
            <person name="Heiman D."/>
            <person name="Hepburn T."/>
            <person name="Howarth C."/>
            <person name="Jen D."/>
            <person name="Larson L."/>
            <person name="Mehta T."/>
            <person name="Neiman D."/>
            <person name="Pearson M."/>
            <person name="Roberts A."/>
            <person name="Saif S."/>
            <person name="Shea T."/>
            <person name="Shenoy N."/>
            <person name="Sisk P."/>
            <person name="Stolte C."/>
            <person name="Sykes S."/>
            <person name="Walk T."/>
            <person name="White J."/>
            <person name="Yandava C."/>
            <person name="Haas B."/>
            <person name="Nusbaum C."/>
            <person name="Birren B."/>
        </authorList>
    </citation>
    <scope>NUCLEOTIDE SEQUENCE [LARGE SCALE GENOMIC DNA]</scope>
    <source>
        <strain evidence="13">ATCC 64411 / 73-15</strain>
    </source>
</reference>
<evidence type="ECO:0000256" key="5">
    <source>
        <dbReference type="ARBA" id="ARBA00022729"/>
    </source>
</evidence>
<protein>
    <recommendedName>
        <fullName evidence="10">Carboxylic ester hydrolase</fullName>
        <ecNumber evidence="10">3.1.1.-</ecNumber>
    </recommendedName>
</protein>
<dbReference type="OMA" id="HCNSGPG"/>
<comment type="similarity">
    <text evidence="1 10">Belongs to the tannase family.</text>
</comment>
<evidence type="ECO:0000256" key="4">
    <source>
        <dbReference type="ARBA" id="ARBA00022723"/>
    </source>
</evidence>
<reference evidence="11" key="2">
    <citation type="submission" date="2010-05" db="EMBL/GenBank/DDBJ databases">
        <title>The Genome Sequence of Magnaporthe poae strain ATCC 64411.</title>
        <authorList>
            <consortium name="The Broad Institute Genome Sequencing Platform"/>
            <consortium name="Broad Institute Genome Sequencing Center for Infectious Disease"/>
            <person name="Ma L.-J."/>
            <person name="Dead R."/>
            <person name="Young S."/>
            <person name="Zeng Q."/>
            <person name="Koehrsen M."/>
            <person name="Alvarado L."/>
            <person name="Berlin A."/>
            <person name="Chapman S.B."/>
            <person name="Chen Z."/>
            <person name="Freedman E."/>
            <person name="Gellesch M."/>
            <person name="Goldberg J."/>
            <person name="Griggs A."/>
            <person name="Gujja S."/>
            <person name="Heilman E.R."/>
            <person name="Heiman D."/>
            <person name="Hepburn T."/>
            <person name="Howarth C."/>
            <person name="Jen D."/>
            <person name="Larson L."/>
            <person name="Mehta T."/>
            <person name="Neiman D."/>
            <person name="Pearson M."/>
            <person name="Roberts A."/>
            <person name="Saif S."/>
            <person name="Shea T."/>
            <person name="Shenoy N."/>
            <person name="Sisk P."/>
            <person name="Stolte C."/>
            <person name="Sykes S."/>
            <person name="Walk T."/>
            <person name="White J."/>
            <person name="Yandava C."/>
            <person name="Haas B."/>
            <person name="Nusbaum C."/>
            <person name="Birren B."/>
        </authorList>
    </citation>
    <scope>NUCLEOTIDE SEQUENCE</scope>
    <source>
        <strain evidence="11">ATCC 64411</strain>
    </source>
</reference>
<dbReference type="OrthoDB" id="3039123at2759"/>
<dbReference type="PANTHER" id="PTHR33938">
    <property type="entry name" value="FERULOYL ESTERASE B-RELATED"/>
    <property type="match status" value="1"/>
</dbReference>
<proteinExistence type="inferred from homology"/>
<evidence type="ECO:0000313" key="13">
    <source>
        <dbReference type="Proteomes" id="UP000011715"/>
    </source>
</evidence>
<keyword evidence="3" id="KW-0624">Polysaccharide degradation</keyword>
<keyword evidence="6 10" id="KW-0378">Hydrolase</keyword>
<dbReference type="EnsemblFungi" id="MAPG_04887T0">
    <property type="protein sequence ID" value="MAPG_04887T0"/>
    <property type="gene ID" value="MAPG_04887"/>
</dbReference>
<dbReference type="AlphaFoldDB" id="A0A0C4DXY0"/>
<dbReference type="EMBL" id="GL876969">
    <property type="protein sequence ID" value="KLU85867.1"/>
    <property type="molecule type" value="Genomic_DNA"/>
</dbReference>
<evidence type="ECO:0000256" key="2">
    <source>
        <dbReference type="ARBA" id="ARBA00022487"/>
    </source>
</evidence>
<sequence length="527" mass="56768">MRRMWLLWASASASPDCLSFQPEKFVPSTVARLEHVPADTTLQLDSVPSCNRRSQAVKTDICRVALRIETSSRSGISLELWLPTQWSGRLLATGNGGVDGCIKYEDLAYGVAHGFAVVGTNNGHNGTSGVDFLNNPDVIADFSYRALHTGTAAAKTLVEAFYGTAPNRSYYIGCSLGGRMGISAADKFPGDYDGIVAGAPAVDFNNLYGSRANFFTVTGGPGSRDYITVDTWTGLIHGEVLRQCDSIDGVADGIIEIPSKCRFDPSTLLCPTDQTSGCLNAAQVKQVQQIYAPYTYPDGTLIFPRMNPGNELGAVQGLLAGKPFSPSVEWFRYAILNNPDWDPATYSVDDVRLAEQLNPSDIETYPQALPEFKQRGGKILAYHGGQDQQITSFNTERFWDGMASTDAGLADYFRFFRISGMNHCSGGPGAWVLGQGGNAAGPFDPEHNVLAALVDWVEKGIPPETMTGTKFVGDDPSKGIDFQRAHCRYPLEQTYVGDAAGDSGWAAGEWAVAAGGDGKLLGSWECR</sequence>
<keyword evidence="7" id="KW-0106">Calcium</keyword>
<dbReference type="VEuPathDB" id="FungiDB:MAPG_04887"/>
<reference evidence="12" key="4">
    <citation type="journal article" date="2015" name="G3 (Bethesda)">
        <title>Genome sequences of three phytopathogenic species of the Magnaporthaceae family of fungi.</title>
        <authorList>
            <person name="Okagaki L.H."/>
            <person name="Nunes C.C."/>
            <person name="Sailsbery J."/>
            <person name="Clay B."/>
            <person name="Brown D."/>
            <person name="John T."/>
            <person name="Oh Y."/>
            <person name="Young N."/>
            <person name="Fitzgerald M."/>
            <person name="Haas B.J."/>
            <person name="Zeng Q."/>
            <person name="Young S."/>
            <person name="Adiconis X."/>
            <person name="Fan L."/>
            <person name="Levin J.Z."/>
            <person name="Mitchell T.K."/>
            <person name="Okubara P.A."/>
            <person name="Farman M.L."/>
            <person name="Kohn L.M."/>
            <person name="Birren B."/>
            <person name="Ma L.-J."/>
            <person name="Dean R.A."/>
        </authorList>
    </citation>
    <scope>NUCLEOTIDE SEQUENCE</scope>
    <source>
        <strain evidence="12">ATCC 64411 / 73-15</strain>
    </source>
</reference>
<dbReference type="GO" id="GO:0030600">
    <property type="term" value="F:feruloyl esterase activity"/>
    <property type="evidence" value="ECO:0007669"/>
    <property type="project" value="UniProtKB-EC"/>
</dbReference>
<dbReference type="GO" id="GO:0045493">
    <property type="term" value="P:xylan catabolic process"/>
    <property type="evidence" value="ECO:0007669"/>
    <property type="project" value="UniProtKB-KW"/>
</dbReference>
<evidence type="ECO:0000256" key="8">
    <source>
        <dbReference type="ARBA" id="ARBA00023157"/>
    </source>
</evidence>
<evidence type="ECO:0000256" key="3">
    <source>
        <dbReference type="ARBA" id="ARBA00022651"/>
    </source>
</evidence>
<organism evidence="12 13">
    <name type="scientific">Magnaporthiopsis poae (strain ATCC 64411 / 73-15)</name>
    <name type="common">Kentucky bluegrass fungus</name>
    <name type="synonym">Magnaporthe poae</name>
    <dbReference type="NCBI Taxonomy" id="644358"/>
    <lineage>
        <taxon>Eukaryota</taxon>
        <taxon>Fungi</taxon>
        <taxon>Dikarya</taxon>
        <taxon>Ascomycota</taxon>
        <taxon>Pezizomycotina</taxon>
        <taxon>Sordariomycetes</taxon>
        <taxon>Sordariomycetidae</taxon>
        <taxon>Magnaporthales</taxon>
        <taxon>Magnaporthaceae</taxon>
        <taxon>Magnaporthiopsis</taxon>
    </lineage>
</organism>
<dbReference type="Proteomes" id="UP000011715">
    <property type="component" value="Unassembled WGS sequence"/>
</dbReference>
<evidence type="ECO:0000256" key="9">
    <source>
        <dbReference type="ARBA" id="ARBA00034075"/>
    </source>
</evidence>
<dbReference type="EC" id="3.1.1.-" evidence="10"/>
<accession>A0A0C4DXY0</accession>
<dbReference type="Pfam" id="PF07519">
    <property type="entry name" value="Tannase"/>
    <property type="match status" value="2"/>
</dbReference>
<keyword evidence="3" id="KW-0119">Carbohydrate metabolism</keyword>
<dbReference type="InterPro" id="IPR011118">
    <property type="entry name" value="Tannase/feruloyl_esterase"/>
</dbReference>
<feature type="signal peptide" evidence="10">
    <location>
        <begin position="1"/>
        <end position="19"/>
    </location>
</feature>
<keyword evidence="13" id="KW-1185">Reference proteome</keyword>
<feature type="chain" id="PRO_5007354142" description="Carboxylic ester hydrolase" evidence="10">
    <location>
        <begin position="20"/>
        <end position="527"/>
    </location>
</feature>
<gene>
    <name evidence="11" type="ORF">MAPG_04887</name>
</gene>
<evidence type="ECO:0000256" key="6">
    <source>
        <dbReference type="ARBA" id="ARBA00022801"/>
    </source>
</evidence>
<name>A0A0C4DXY0_MAGP6</name>
<dbReference type="GO" id="GO:0046872">
    <property type="term" value="F:metal ion binding"/>
    <property type="evidence" value="ECO:0007669"/>
    <property type="project" value="UniProtKB-KW"/>
</dbReference>